<dbReference type="Proteomes" id="UP001499974">
    <property type="component" value="Unassembled WGS sequence"/>
</dbReference>
<evidence type="ECO:0000256" key="11">
    <source>
        <dbReference type="ARBA" id="ARBA00023136"/>
    </source>
</evidence>
<feature type="transmembrane region" description="Helical" evidence="12">
    <location>
        <begin position="84"/>
        <end position="106"/>
    </location>
</feature>
<keyword evidence="6" id="KW-0808">Transferase</keyword>
<dbReference type="Pfam" id="PF00989">
    <property type="entry name" value="PAS"/>
    <property type="match status" value="1"/>
</dbReference>
<evidence type="ECO:0000256" key="8">
    <source>
        <dbReference type="ARBA" id="ARBA00022777"/>
    </source>
</evidence>
<gene>
    <name evidence="15" type="ORF">GCM10023349_06370</name>
</gene>
<comment type="catalytic activity">
    <reaction evidence="1">
        <text>ATP + protein L-histidine = ADP + protein N-phospho-L-histidine.</text>
        <dbReference type="EC" id="2.7.13.3"/>
    </reaction>
</comment>
<dbReference type="PANTHER" id="PTHR43047:SF72">
    <property type="entry name" value="OSMOSENSING HISTIDINE PROTEIN KINASE SLN1"/>
    <property type="match status" value="1"/>
</dbReference>
<protein>
    <recommendedName>
        <fullName evidence="3">histidine kinase</fullName>
        <ecNumber evidence="3">2.7.13.3</ecNumber>
    </recommendedName>
</protein>
<dbReference type="InterPro" id="IPR036097">
    <property type="entry name" value="HisK_dim/P_sf"/>
</dbReference>
<dbReference type="EMBL" id="BAABKM010000002">
    <property type="protein sequence ID" value="GAA4694074.1"/>
    <property type="molecule type" value="Genomic_DNA"/>
</dbReference>
<evidence type="ECO:0000256" key="1">
    <source>
        <dbReference type="ARBA" id="ARBA00000085"/>
    </source>
</evidence>
<organism evidence="15 16">
    <name type="scientific">Nocardioides conyzicola</name>
    <dbReference type="NCBI Taxonomy" id="1651781"/>
    <lineage>
        <taxon>Bacteria</taxon>
        <taxon>Bacillati</taxon>
        <taxon>Actinomycetota</taxon>
        <taxon>Actinomycetes</taxon>
        <taxon>Propionibacteriales</taxon>
        <taxon>Nocardioidaceae</taxon>
        <taxon>Nocardioides</taxon>
    </lineage>
</organism>
<dbReference type="PRINTS" id="PR00344">
    <property type="entry name" value="BCTRLSENSOR"/>
</dbReference>
<feature type="transmembrane region" description="Helical" evidence="12">
    <location>
        <begin position="118"/>
        <end position="144"/>
    </location>
</feature>
<keyword evidence="5" id="KW-0597">Phosphoprotein</keyword>
<dbReference type="InterPro" id="IPR007895">
    <property type="entry name" value="MASE1"/>
</dbReference>
<dbReference type="SUPFAM" id="SSF47384">
    <property type="entry name" value="Homodimeric domain of signal transducing histidine kinase"/>
    <property type="match status" value="1"/>
</dbReference>
<dbReference type="SMART" id="SM00387">
    <property type="entry name" value="HATPase_c"/>
    <property type="match status" value="1"/>
</dbReference>
<dbReference type="Pfam" id="PF05231">
    <property type="entry name" value="MASE1"/>
    <property type="match status" value="1"/>
</dbReference>
<reference evidence="16" key="1">
    <citation type="journal article" date="2019" name="Int. J. Syst. Evol. Microbiol.">
        <title>The Global Catalogue of Microorganisms (GCM) 10K type strain sequencing project: providing services to taxonomists for standard genome sequencing and annotation.</title>
        <authorList>
            <consortium name="The Broad Institute Genomics Platform"/>
            <consortium name="The Broad Institute Genome Sequencing Center for Infectious Disease"/>
            <person name="Wu L."/>
            <person name="Ma J."/>
        </authorList>
    </citation>
    <scope>NUCLEOTIDE SEQUENCE [LARGE SCALE GENOMIC DNA]</scope>
    <source>
        <strain evidence="16">JCM 18531</strain>
    </source>
</reference>
<feature type="transmembrane region" description="Helical" evidence="12">
    <location>
        <begin position="263"/>
        <end position="285"/>
    </location>
</feature>
<accession>A0ABP8WV44</accession>
<dbReference type="Gene3D" id="3.30.450.20">
    <property type="entry name" value="PAS domain"/>
    <property type="match status" value="2"/>
</dbReference>
<evidence type="ECO:0000256" key="10">
    <source>
        <dbReference type="ARBA" id="ARBA00023012"/>
    </source>
</evidence>
<keyword evidence="7 12" id="KW-0812">Transmembrane</keyword>
<dbReference type="Gene3D" id="3.30.565.10">
    <property type="entry name" value="Histidine kinase-like ATPase, C-terminal domain"/>
    <property type="match status" value="1"/>
</dbReference>
<feature type="transmembrane region" description="Helical" evidence="12">
    <location>
        <begin position="216"/>
        <end position="242"/>
    </location>
</feature>
<proteinExistence type="predicted"/>
<dbReference type="InterPro" id="IPR004358">
    <property type="entry name" value="Sig_transdc_His_kin-like_C"/>
</dbReference>
<dbReference type="Pfam" id="PF02518">
    <property type="entry name" value="HATPase_c"/>
    <property type="match status" value="1"/>
</dbReference>
<dbReference type="CDD" id="cd00130">
    <property type="entry name" value="PAS"/>
    <property type="match status" value="2"/>
</dbReference>
<comment type="subcellular location">
    <subcellularLocation>
        <location evidence="2">Cell membrane</location>
        <topology evidence="2">Multi-pass membrane protein</topology>
    </subcellularLocation>
</comment>
<dbReference type="RefSeq" id="WP_345519192.1">
    <property type="nucleotide sequence ID" value="NZ_BAABKM010000002.1"/>
</dbReference>
<feature type="transmembrane region" description="Helical" evidence="12">
    <location>
        <begin position="186"/>
        <end position="204"/>
    </location>
</feature>
<dbReference type="InterPro" id="IPR003594">
    <property type="entry name" value="HATPase_dom"/>
</dbReference>
<name>A0ABP8WV44_9ACTN</name>
<evidence type="ECO:0000256" key="6">
    <source>
        <dbReference type="ARBA" id="ARBA00022679"/>
    </source>
</evidence>
<dbReference type="CDD" id="cd00075">
    <property type="entry name" value="HATPase"/>
    <property type="match status" value="1"/>
</dbReference>
<feature type="domain" description="PAS" evidence="14">
    <location>
        <begin position="418"/>
        <end position="476"/>
    </location>
</feature>
<sequence length="799" mass="85061">MWKSGRGQLSLPLAVVALGAVLGAGVLAIASAPEGAQVAIWWPAGGIGVALLALTPRRWWWWLVPGVLVMTAAANLIEDRPLDLAVWLAVANASEAVVAATFLCWRRQGPPELAGLDAFVRLVVAAVLGGVTMAMIAAAGISALTDGSFVASVRSLALSHAASTLVVLPIVMAPRIHRRRRLVWELPVQLVALAAVTTVVFASGQDRSLEFLALPFLIWAALRFDVAILAWELAAFSVVVILASSQGRGPFGFDLERGQLSPLGLGAVLQAFVVVTTLMALPLAIGIEQNRRLLSRLSGSEKLTSATLDTTAALILVTDLYGEVVRVNDATTALTGYAEADLVGKDIWDMPFAPPGSTGYPAGLPVEVDAQASRETDLIPAGGGRLRVMWNTSYVLDERERPTYLVITGTDLTAERTAAGLTRHLLEAAVTTAMIGIDPRGLVTLFNTGAVNLLGYDAQDRVGTSFIDLLDPEEVERRCHGETGEAAFQQLVAEIGSAGVTKPRDWSWIASDGRRHTVSMTLSIAADTFAARIGYLCVGRDVTEARASQEMLIAALEKERLSVQRMKDLDEAKNEFVSTVSHELRTPVTSIVGYTEMLEDGSLVEPAPEQLPLLASIARNGQRLILLCDDLLTLSGIDSGAARWERNAVDLSTILAGAEDALRAQLAGRDLEVVVMAADEPIPVVGDRVQLERALTNLLSNAIKFTEDGGRIEVSARIQDGEACLTVSDTGIGVPVDEQDGLFERFFRSSTAQERAIQGTGLGLSIVAAIVATHGGRIDVRSAHLEGTTFTIRLPLARG</sequence>
<dbReference type="PROSITE" id="PS50112">
    <property type="entry name" value="PAS"/>
    <property type="match status" value="2"/>
</dbReference>
<dbReference type="Pfam" id="PF13426">
    <property type="entry name" value="PAS_9"/>
    <property type="match status" value="1"/>
</dbReference>
<dbReference type="SUPFAM" id="SSF55785">
    <property type="entry name" value="PYP-like sensor domain (PAS domain)"/>
    <property type="match status" value="2"/>
</dbReference>
<comment type="caution">
    <text evidence="15">The sequence shown here is derived from an EMBL/GenBank/DDBJ whole genome shotgun (WGS) entry which is preliminary data.</text>
</comment>
<dbReference type="InterPro" id="IPR035965">
    <property type="entry name" value="PAS-like_dom_sf"/>
</dbReference>
<dbReference type="NCBIfam" id="TIGR00229">
    <property type="entry name" value="sensory_box"/>
    <property type="match status" value="2"/>
</dbReference>
<evidence type="ECO:0000256" key="4">
    <source>
        <dbReference type="ARBA" id="ARBA00022475"/>
    </source>
</evidence>
<evidence type="ECO:0000313" key="15">
    <source>
        <dbReference type="EMBL" id="GAA4694074.1"/>
    </source>
</evidence>
<evidence type="ECO:0000256" key="2">
    <source>
        <dbReference type="ARBA" id="ARBA00004651"/>
    </source>
</evidence>
<dbReference type="Gene3D" id="1.10.287.130">
    <property type="match status" value="1"/>
</dbReference>
<evidence type="ECO:0000256" key="3">
    <source>
        <dbReference type="ARBA" id="ARBA00012438"/>
    </source>
</evidence>
<dbReference type="InterPro" id="IPR003661">
    <property type="entry name" value="HisK_dim/P_dom"/>
</dbReference>
<keyword evidence="16" id="KW-1185">Reference proteome</keyword>
<dbReference type="InterPro" id="IPR036890">
    <property type="entry name" value="HATPase_C_sf"/>
</dbReference>
<feature type="transmembrane region" description="Helical" evidence="12">
    <location>
        <begin position="156"/>
        <end position="174"/>
    </location>
</feature>
<dbReference type="CDD" id="cd00082">
    <property type="entry name" value="HisKA"/>
    <property type="match status" value="1"/>
</dbReference>
<dbReference type="Pfam" id="PF00512">
    <property type="entry name" value="HisKA"/>
    <property type="match status" value="1"/>
</dbReference>
<dbReference type="EC" id="2.7.13.3" evidence="3"/>
<keyword evidence="9 12" id="KW-1133">Transmembrane helix</keyword>
<evidence type="ECO:0000256" key="12">
    <source>
        <dbReference type="SAM" id="Phobius"/>
    </source>
</evidence>
<evidence type="ECO:0000313" key="16">
    <source>
        <dbReference type="Proteomes" id="UP001499974"/>
    </source>
</evidence>
<evidence type="ECO:0000256" key="5">
    <source>
        <dbReference type="ARBA" id="ARBA00022553"/>
    </source>
</evidence>
<keyword evidence="8" id="KW-0418">Kinase</keyword>
<feature type="domain" description="PAS" evidence="14">
    <location>
        <begin position="300"/>
        <end position="345"/>
    </location>
</feature>
<dbReference type="InterPro" id="IPR005467">
    <property type="entry name" value="His_kinase_dom"/>
</dbReference>
<dbReference type="SUPFAM" id="SSF55874">
    <property type="entry name" value="ATPase domain of HSP90 chaperone/DNA topoisomerase II/histidine kinase"/>
    <property type="match status" value="1"/>
</dbReference>
<evidence type="ECO:0000259" key="14">
    <source>
        <dbReference type="PROSITE" id="PS50112"/>
    </source>
</evidence>
<dbReference type="InterPro" id="IPR013767">
    <property type="entry name" value="PAS_fold"/>
</dbReference>
<evidence type="ECO:0000256" key="9">
    <source>
        <dbReference type="ARBA" id="ARBA00022989"/>
    </source>
</evidence>
<feature type="domain" description="Histidine kinase" evidence="13">
    <location>
        <begin position="579"/>
        <end position="798"/>
    </location>
</feature>
<dbReference type="SMART" id="SM00388">
    <property type="entry name" value="HisKA"/>
    <property type="match status" value="1"/>
</dbReference>
<dbReference type="PANTHER" id="PTHR43047">
    <property type="entry name" value="TWO-COMPONENT HISTIDINE PROTEIN KINASE"/>
    <property type="match status" value="1"/>
</dbReference>
<keyword evidence="4" id="KW-1003">Cell membrane</keyword>
<keyword evidence="11 12" id="KW-0472">Membrane</keyword>
<dbReference type="PROSITE" id="PS50109">
    <property type="entry name" value="HIS_KIN"/>
    <property type="match status" value="1"/>
</dbReference>
<evidence type="ECO:0000256" key="7">
    <source>
        <dbReference type="ARBA" id="ARBA00022692"/>
    </source>
</evidence>
<dbReference type="SMART" id="SM00091">
    <property type="entry name" value="PAS"/>
    <property type="match status" value="2"/>
</dbReference>
<dbReference type="InterPro" id="IPR000014">
    <property type="entry name" value="PAS"/>
</dbReference>
<feature type="transmembrane region" description="Helical" evidence="12">
    <location>
        <begin position="38"/>
        <end position="54"/>
    </location>
</feature>
<keyword evidence="10" id="KW-0902">Two-component regulatory system</keyword>
<evidence type="ECO:0000259" key="13">
    <source>
        <dbReference type="PROSITE" id="PS50109"/>
    </source>
</evidence>